<dbReference type="InterPro" id="IPR002182">
    <property type="entry name" value="NB-ARC"/>
</dbReference>
<dbReference type="InterPro" id="IPR027417">
    <property type="entry name" value="P-loop_NTPase"/>
</dbReference>
<dbReference type="Proteomes" id="UP000295151">
    <property type="component" value="Unassembled WGS sequence"/>
</dbReference>
<keyword evidence="1" id="KW-0802">TPR repeat</keyword>
<keyword evidence="4" id="KW-1185">Reference proteome</keyword>
<feature type="repeat" description="TPR" evidence="1">
    <location>
        <begin position="529"/>
        <end position="562"/>
    </location>
</feature>
<dbReference type="SUPFAM" id="SSF52540">
    <property type="entry name" value="P-loop containing nucleoside triphosphate hydrolases"/>
    <property type="match status" value="1"/>
</dbReference>
<protein>
    <submittedName>
        <fullName evidence="3">Helix-turn-helix protein</fullName>
    </submittedName>
</protein>
<dbReference type="SMART" id="SM00028">
    <property type="entry name" value="TPR"/>
    <property type="match status" value="5"/>
</dbReference>
<dbReference type="Gene3D" id="3.40.50.300">
    <property type="entry name" value="P-loop containing nucleotide triphosphate hydrolases"/>
    <property type="match status" value="1"/>
</dbReference>
<dbReference type="InterPro" id="IPR001387">
    <property type="entry name" value="Cro/C1-type_HTH"/>
</dbReference>
<gene>
    <name evidence="3" type="ORF">EV138_7488</name>
</gene>
<evidence type="ECO:0000256" key="1">
    <source>
        <dbReference type="PROSITE-ProRule" id="PRU00339"/>
    </source>
</evidence>
<dbReference type="SMART" id="SM00530">
    <property type="entry name" value="HTH_XRE"/>
    <property type="match status" value="1"/>
</dbReference>
<dbReference type="PRINTS" id="PR00364">
    <property type="entry name" value="DISEASERSIST"/>
</dbReference>
<evidence type="ECO:0000259" key="2">
    <source>
        <dbReference type="SMART" id="SM00530"/>
    </source>
</evidence>
<feature type="domain" description="HTH cro/C1-type" evidence="2">
    <location>
        <begin position="15"/>
        <end position="70"/>
    </location>
</feature>
<dbReference type="EMBL" id="SOCE01000003">
    <property type="protein sequence ID" value="TDU82593.1"/>
    <property type="molecule type" value="Genomic_DNA"/>
</dbReference>
<dbReference type="SUPFAM" id="SSF48452">
    <property type="entry name" value="TPR-like"/>
    <property type="match status" value="1"/>
</dbReference>
<dbReference type="Gene3D" id="1.10.260.40">
    <property type="entry name" value="lambda repressor-like DNA-binding domains"/>
    <property type="match status" value="1"/>
</dbReference>
<evidence type="ECO:0000313" key="4">
    <source>
        <dbReference type="Proteomes" id="UP000295151"/>
    </source>
</evidence>
<dbReference type="RefSeq" id="WP_133985466.1">
    <property type="nucleotide sequence ID" value="NZ_SOCE01000003.1"/>
</dbReference>
<dbReference type="Pfam" id="PF13560">
    <property type="entry name" value="HTH_31"/>
    <property type="match status" value="1"/>
</dbReference>
<dbReference type="PANTHER" id="PTHR47691">
    <property type="entry name" value="REGULATOR-RELATED"/>
    <property type="match status" value="1"/>
</dbReference>
<name>A0A4V3FII8_9ACTN</name>
<dbReference type="GO" id="GO:0003677">
    <property type="term" value="F:DNA binding"/>
    <property type="evidence" value="ECO:0007669"/>
    <property type="project" value="InterPro"/>
</dbReference>
<dbReference type="AlphaFoldDB" id="A0A4V3FII8"/>
<dbReference type="InterPro" id="IPR010982">
    <property type="entry name" value="Lambda_DNA-bd_dom_sf"/>
</dbReference>
<dbReference type="Gene3D" id="1.25.40.10">
    <property type="entry name" value="Tetratricopeptide repeat domain"/>
    <property type="match status" value="2"/>
</dbReference>
<dbReference type="GO" id="GO:0043531">
    <property type="term" value="F:ADP binding"/>
    <property type="evidence" value="ECO:0007669"/>
    <property type="project" value="InterPro"/>
</dbReference>
<dbReference type="PROSITE" id="PS50005">
    <property type="entry name" value="TPR"/>
    <property type="match status" value="2"/>
</dbReference>
<proteinExistence type="predicted"/>
<sequence>MTQRAESPRTELAGRLQAIQKLSGRSLRELERATGISSSSLSRYFAGRSLPPWSSVVALCRLVRRDPRPLRELWELASQLPPPPPAAAVRPKVAGRNDLPLDVADFTGRQEELDAVRQSLLAARAVAIDGMAGVGKTCLAVHLAHQLAPEYADGQLYLDLHGFTPAREPLEPVAALRMLLAALEIPTADSLAGVEELAALWRAELAQRRVLVLLDNVADAEHARPLLPGAGASAVLITSRNRLVELDQVPPVSLDVLGAADGIELLQQASGPGDRVAKEPEATAEVLRLCGGLPLAIRLSAARLRHRPGWTIGVLADRLRTGSDHVDTALSMSLRQLDHGQRRTFRLLGLLPGATFDAYVVAALTGSSLAATQTSLEDLVDSHLVQEPRPAVFRLHDLVRGFAGRLATAEESSADQRQAVVRVLDYYLHSAAAAGKLLRYAYPDETPLPCPAPAALPAFAGQEAALAWFDEEYPNLVEALTVGSDLHVSRLPRLLRPYYFRRAASADENRLLEQALAAAERLGDPAVVAAVQADLGFARYSAGRFPEALQYYESAATTMPESASLAVRRGYLHQDLGETSQAMELFRSAAELFDRDQQPKGVAHATAFQAWAAYQLGQLDEAAALARTALALQSDAEDWPPPITALVTLGAAIGATDPAGAIAYLTDALRLAREDDHVQNQAWCLNYLAVALREAGRYEEALATHRKALQLVEDSAERQWAVNFLNSYAETSLAAGLADHARAIYQQALELAESTGYAHEATVARAGLAAVSQ</sequence>
<evidence type="ECO:0000313" key="3">
    <source>
        <dbReference type="EMBL" id="TDU82593.1"/>
    </source>
</evidence>
<accession>A0A4V3FII8</accession>
<dbReference type="OrthoDB" id="4326794at2"/>
<feature type="repeat" description="TPR" evidence="1">
    <location>
        <begin position="563"/>
        <end position="596"/>
    </location>
</feature>
<dbReference type="PANTHER" id="PTHR47691:SF3">
    <property type="entry name" value="HTH-TYPE TRANSCRIPTIONAL REGULATOR RV0890C-RELATED"/>
    <property type="match status" value="1"/>
</dbReference>
<dbReference type="CDD" id="cd00093">
    <property type="entry name" value="HTH_XRE"/>
    <property type="match status" value="1"/>
</dbReference>
<organism evidence="3 4">
    <name type="scientific">Kribbella voronezhensis</name>
    <dbReference type="NCBI Taxonomy" id="2512212"/>
    <lineage>
        <taxon>Bacteria</taxon>
        <taxon>Bacillati</taxon>
        <taxon>Actinomycetota</taxon>
        <taxon>Actinomycetes</taxon>
        <taxon>Propionibacteriales</taxon>
        <taxon>Kribbellaceae</taxon>
        <taxon>Kribbella</taxon>
    </lineage>
</organism>
<dbReference type="Pfam" id="PF00931">
    <property type="entry name" value="NB-ARC"/>
    <property type="match status" value="1"/>
</dbReference>
<dbReference type="InterPro" id="IPR011990">
    <property type="entry name" value="TPR-like_helical_dom_sf"/>
</dbReference>
<dbReference type="Pfam" id="PF13424">
    <property type="entry name" value="TPR_12"/>
    <property type="match status" value="1"/>
</dbReference>
<dbReference type="SUPFAM" id="SSF47413">
    <property type="entry name" value="lambda repressor-like DNA-binding domains"/>
    <property type="match status" value="1"/>
</dbReference>
<reference evidence="3 4" key="1">
    <citation type="submission" date="2019-03" db="EMBL/GenBank/DDBJ databases">
        <title>Genomic Encyclopedia of Type Strains, Phase III (KMG-III): the genomes of soil and plant-associated and newly described type strains.</title>
        <authorList>
            <person name="Whitman W."/>
        </authorList>
    </citation>
    <scope>NUCLEOTIDE SEQUENCE [LARGE SCALE GENOMIC DNA]</scope>
    <source>
        <strain evidence="3 4">VKM Ac-2575</strain>
    </source>
</reference>
<dbReference type="InterPro" id="IPR019734">
    <property type="entry name" value="TPR_rpt"/>
</dbReference>
<comment type="caution">
    <text evidence="3">The sequence shown here is derived from an EMBL/GenBank/DDBJ whole genome shotgun (WGS) entry which is preliminary data.</text>
</comment>